<reference evidence="18" key="2">
    <citation type="submission" date="2021-01" db="UniProtKB">
        <authorList>
            <consortium name="EnsemblMetazoa"/>
        </authorList>
    </citation>
    <scope>IDENTIFICATION</scope>
</reference>
<dbReference type="RefSeq" id="XP_787865.3">
    <property type="nucleotide sequence ID" value="XM_782772.4"/>
</dbReference>
<keyword evidence="4" id="KW-0597">Phosphoprotein</keyword>
<keyword evidence="7 14" id="KW-0547">Nucleotide-binding</keyword>
<evidence type="ECO:0000256" key="1">
    <source>
        <dbReference type="ARBA" id="ARBA00001946"/>
    </source>
</evidence>
<dbReference type="AlphaFoldDB" id="A0A7M7RC89"/>
<dbReference type="PROSITE" id="PS00107">
    <property type="entry name" value="PROTEIN_KINASE_ATP"/>
    <property type="match status" value="1"/>
</dbReference>
<evidence type="ECO:0000256" key="3">
    <source>
        <dbReference type="ARBA" id="ARBA00022527"/>
    </source>
</evidence>
<dbReference type="Pfam" id="PF00069">
    <property type="entry name" value="Pkinase"/>
    <property type="match status" value="1"/>
</dbReference>
<dbReference type="GeneID" id="582834"/>
<dbReference type="InterPro" id="IPR011009">
    <property type="entry name" value="Kinase-like_dom_sf"/>
</dbReference>
<keyword evidence="5" id="KW-0808">Transferase</keyword>
<evidence type="ECO:0000256" key="14">
    <source>
        <dbReference type="PROSITE-ProRule" id="PRU10141"/>
    </source>
</evidence>
<evidence type="ECO:0000256" key="10">
    <source>
        <dbReference type="ARBA" id="ARBA00022840"/>
    </source>
</evidence>
<comment type="similarity">
    <text evidence="15">Belongs to the protein kinase superfamily.</text>
</comment>
<evidence type="ECO:0000256" key="5">
    <source>
        <dbReference type="ARBA" id="ARBA00022679"/>
    </source>
</evidence>
<dbReference type="GO" id="GO:0007283">
    <property type="term" value="P:spermatogenesis"/>
    <property type="evidence" value="ECO:0007669"/>
    <property type="project" value="UniProtKB-KW"/>
</dbReference>
<organism evidence="18 19">
    <name type="scientific">Strongylocentrotus purpuratus</name>
    <name type="common">Purple sea urchin</name>
    <dbReference type="NCBI Taxonomy" id="7668"/>
    <lineage>
        <taxon>Eukaryota</taxon>
        <taxon>Metazoa</taxon>
        <taxon>Echinodermata</taxon>
        <taxon>Eleutherozoa</taxon>
        <taxon>Echinozoa</taxon>
        <taxon>Echinoidea</taxon>
        <taxon>Euechinoidea</taxon>
        <taxon>Echinacea</taxon>
        <taxon>Camarodonta</taxon>
        <taxon>Echinidea</taxon>
        <taxon>Strongylocentrotidae</taxon>
        <taxon>Strongylocentrotus</taxon>
    </lineage>
</organism>
<evidence type="ECO:0000256" key="13">
    <source>
        <dbReference type="ARBA" id="ARBA00022871"/>
    </source>
</evidence>
<keyword evidence="19" id="KW-1185">Reference proteome</keyword>
<keyword evidence="8" id="KW-0418">Kinase</keyword>
<accession>A0A7M7RC89</accession>
<keyword evidence="3 15" id="KW-0723">Serine/threonine-protein kinase</keyword>
<dbReference type="GO" id="GO:0030154">
    <property type="term" value="P:cell differentiation"/>
    <property type="evidence" value="ECO:0007669"/>
    <property type="project" value="UniProtKB-KW"/>
</dbReference>
<dbReference type="GO" id="GO:0035556">
    <property type="term" value="P:intracellular signal transduction"/>
    <property type="evidence" value="ECO:0000318"/>
    <property type="project" value="GO_Central"/>
</dbReference>
<keyword evidence="13" id="KW-0744">Spermatogenesis</keyword>
<evidence type="ECO:0000256" key="2">
    <source>
        <dbReference type="ARBA" id="ARBA00022473"/>
    </source>
</evidence>
<evidence type="ECO:0000256" key="6">
    <source>
        <dbReference type="ARBA" id="ARBA00022723"/>
    </source>
</evidence>
<feature type="region of interest" description="Disordered" evidence="16">
    <location>
        <begin position="1"/>
        <end position="35"/>
    </location>
</feature>
<protein>
    <recommendedName>
        <fullName evidence="17">Protein kinase domain-containing protein</fullName>
    </recommendedName>
</protein>
<dbReference type="InterPro" id="IPR017441">
    <property type="entry name" value="Protein_kinase_ATP_BS"/>
</dbReference>
<dbReference type="GO" id="GO:0050321">
    <property type="term" value="F:tau-protein kinase activity"/>
    <property type="evidence" value="ECO:0000318"/>
    <property type="project" value="GO_Central"/>
</dbReference>
<reference evidence="19" key="1">
    <citation type="submission" date="2015-02" db="EMBL/GenBank/DDBJ databases">
        <title>Genome sequencing for Strongylocentrotus purpuratus.</title>
        <authorList>
            <person name="Murali S."/>
            <person name="Liu Y."/>
            <person name="Vee V."/>
            <person name="English A."/>
            <person name="Wang M."/>
            <person name="Skinner E."/>
            <person name="Han Y."/>
            <person name="Muzny D.M."/>
            <person name="Worley K.C."/>
            <person name="Gibbs R.A."/>
        </authorList>
    </citation>
    <scope>NUCLEOTIDE SEQUENCE</scope>
</reference>
<dbReference type="PIRSF" id="PIRSF000654">
    <property type="entry name" value="Integrin-linked_kinase"/>
    <property type="match status" value="1"/>
</dbReference>
<dbReference type="GO" id="GO:0000226">
    <property type="term" value="P:microtubule cytoskeleton organization"/>
    <property type="evidence" value="ECO:0000318"/>
    <property type="project" value="GO_Central"/>
</dbReference>
<keyword evidence="11" id="KW-0460">Magnesium</keyword>
<sequence>MQSSVKSLGLKIRSIGKNQTSQPAGAVTPERASPNNAVNDGTVMLSHGFCLAHKLGSGSYSKVRMAVHKTTRKRVAVKIIDRRRAPRDYQDHFLPRELAVIRQLQHPNVLRTYEWFEQNQKVYMVLELAESGDVLEYIRTVTKGAVPEVLARKWSLQTGRALLYMHGMDVVHRDVKCENLLLDRCNNIKLTDFGFVRSVGKGSLSKTFCGSAAYAAPEIIRSVPYCPLKSDVWALGVVIYILVVGCMPFGDDVKNIKKILHQQYSGAHFDASKNTAVRDECRDLIRSMLTISPKARLTLGEVMESEWLNQVQIS</sequence>
<evidence type="ECO:0000256" key="7">
    <source>
        <dbReference type="ARBA" id="ARBA00022741"/>
    </source>
</evidence>
<evidence type="ECO:0000256" key="11">
    <source>
        <dbReference type="ARBA" id="ARBA00022842"/>
    </source>
</evidence>
<evidence type="ECO:0000256" key="15">
    <source>
        <dbReference type="RuleBase" id="RU000304"/>
    </source>
</evidence>
<evidence type="ECO:0000259" key="17">
    <source>
        <dbReference type="PROSITE" id="PS50011"/>
    </source>
</evidence>
<comment type="cofactor">
    <cofactor evidence="1">
        <name>Mg(2+)</name>
        <dbReference type="ChEBI" id="CHEBI:18420"/>
    </cofactor>
</comment>
<dbReference type="EnsemblMetazoa" id="XM_782772">
    <property type="protein sequence ID" value="XP_787865"/>
    <property type="gene ID" value="LOC582834"/>
</dbReference>
<dbReference type="InterPro" id="IPR008271">
    <property type="entry name" value="Ser/Thr_kinase_AS"/>
</dbReference>
<evidence type="ECO:0000313" key="19">
    <source>
        <dbReference type="Proteomes" id="UP000007110"/>
    </source>
</evidence>
<name>A0A7M7RC89_STRPU</name>
<keyword evidence="12" id="KW-0832">Ubl conjugation</keyword>
<dbReference type="OrthoDB" id="504170at2759"/>
<proteinExistence type="inferred from homology"/>
<dbReference type="OMA" id="AIAFMHT"/>
<dbReference type="GO" id="GO:0005737">
    <property type="term" value="C:cytoplasm"/>
    <property type="evidence" value="ECO:0000318"/>
    <property type="project" value="GO_Central"/>
</dbReference>
<dbReference type="InParanoid" id="A0A7M7RC89"/>
<dbReference type="FunFam" id="1.10.510.10:FF:001415">
    <property type="entry name" value="Predicted protein"/>
    <property type="match status" value="1"/>
</dbReference>
<keyword evidence="2" id="KW-0217">Developmental protein</keyword>
<evidence type="ECO:0000256" key="9">
    <source>
        <dbReference type="ARBA" id="ARBA00022782"/>
    </source>
</evidence>
<evidence type="ECO:0000256" key="8">
    <source>
        <dbReference type="ARBA" id="ARBA00022777"/>
    </source>
</evidence>
<dbReference type="PROSITE" id="PS00108">
    <property type="entry name" value="PROTEIN_KINASE_ST"/>
    <property type="match status" value="1"/>
</dbReference>
<dbReference type="PANTHER" id="PTHR24346">
    <property type="entry name" value="MAP/MICROTUBULE AFFINITY-REGULATING KINASE"/>
    <property type="match status" value="1"/>
</dbReference>
<dbReference type="SMART" id="SM00220">
    <property type="entry name" value="S_TKc"/>
    <property type="match status" value="1"/>
</dbReference>
<dbReference type="FunFam" id="3.30.200.20:FF:000042">
    <property type="entry name" value="Aurora kinase A"/>
    <property type="match status" value="1"/>
</dbReference>
<dbReference type="PROSITE" id="PS50011">
    <property type="entry name" value="PROTEIN_KINASE_DOM"/>
    <property type="match status" value="1"/>
</dbReference>
<dbReference type="GO" id="GO:0005524">
    <property type="term" value="F:ATP binding"/>
    <property type="evidence" value="ECO:0007669"/>
    <property type="project" value="UniProtKB-UniRule"/>
</dbReference>
<keyword evidence="9" id="KW-0221">Differentiation</keyword>
<evidence type="ECO:0000256" key="16">
    <source>
        <dbReference type="SAM" id="MobiDB-lite"/>
    </source>
</evidence>
<keyword evidence="6" id="KW-0479">Metal-binding</keyword>
<dbReference type="SUPFAM" id="SSF56112">
    <property type="entry name" value="Protein kinase-like (PK-like)"/>
    <property type="match status" value="1"/>
</dbReference>
<evidence type="ECO:0000313" key="18">
    <source>
        <dbReference type="EnsemblMetazoa" id="XP_787865"/>
    </source>
</evidence>
<dbReference type="KEGG" id="spu:582834"/>
<dbReference type="Proteomes" id="UP000007110">
    <property type="component" value="Unassembled WGS sequence"/>
</dbReference>
<feature type="binding site" evidence="14">
    <location>
        <position position="78"/>
    </location>
    <ligand>
        <name>ATP</name>
        <dbReference type="ChEBI" id="CHEBI:30616"/>
    </ligand>
</feature>
<evidence type="ECO:0000256" key="12">
    <source>
        <dbReference type="ARBA" id="ARBA00022843"/>
    </source>
</evidence>
<feature type="domain" description="Protein kinase" evidence="17">
    <location>
        <begin position="49"/>
        <end position="308"/>
    </location>
</feature>
<keyword evidence="10 14" id="KW-0067">ATP-binding</keyword>
<dbReference type="InterPro" id="IPR000719">
    <property type="entry name" value="Prot_kinase_dom"/>
</dbReference>
<evidence type="ECO:0000256" key="4">
    <source>
        <dbReference type="ARBA" id="ARBA00022553"/>
    </source>
</evidence>
<dbReference type="PANTHER" id="PTHR24346:SF102">
    <property type="entry name" value="TESTIS-SPECIFIC SERINE_THREONINE-PROTEIN KINASE 1"/>
    <property type="match status" value="1"/>
</dbReference>
<dbReference type="Gene3D" id="1.10.510.10">
    <property type="entry name" value="Transferase(Phosphotransferase) domain 1"/>
    <property type="match status" value="1"/>
</dbReference>
<dbReference type="GO" id="GO:0000287">
    <property type="term" value="F:magnesium ion binding"/>
    <property type="evidence" value="ECO:0007669"/>
    <property type="project" value="UniProtKB-ARBA"/>
</dbReference>